<accession>A0A841LHG5</accession>
<dbReference type="Proteomes" id="UP000538147">
    <property type="component" value="Unassembled WGS sequence"/>
</dbReference>
<evidence type="ECO:0000259" key="3">
    <source>
        <dbReference type="PROSITE" id="PS51898"/>
    </source>
</evidence>
<dbReference type="GO" id="GO:0003677">
    <property type="term" value="F:DNA binding"/>
    <property type="evidence" value="ECO:0007669"/>
    <property type="project" value="UniProtKB-KW"/>
</dbReference>
<evidence type="ECO:0000313" key="4">
    <source>
        <dbReference type="EMBL" id="MBB6228642.1"/>
    </source>
</evidence>
<dbReference type="InterPro" id="IPR013762">
    <property type="entry name" value="Integrase-like_cat_sf"/>
</dbReference>
<dbReference type="Gene3D" id="1.10.150.130">
    <property type="match status" value="1"/>
</dbReference>
<dbReference type="GO" id="GO:0015074">
    <property type="term" value="P:DNA integration"/>
    <property type="evidence" value="ECO:0007669"/>
    <property type="project" value="InterPro"/>
</dbReference>
<keyword evidence="5" id="KW-1185">Reference proteome</keyword>
<evidence type="ECO:0000256" key="2">
    <source>
        <dbReference type="ARBA" id="ARBA00023172"/>
    </source>
</evidence>
<protein>
    <submittedName>
        <fullName evidence="4">Integrase</fullName>
    </submittedName>
</protein>
<dbReference type="GO" id="GO:0006310">
    <property type="term" value="P:DNA recombination"/>
    <property type="evidence" value="ECO:0007669"/>
    <property type="project" value="UniProtKB-KW"/>
</dbReference>
<keyword evidence="2" id="KW-0233">DNA recombination</keyword>
<dbReference type="Gene3D" id="1.10.443.10">
    <property type="entry name" value="Intergrase catalytic core"/>
    <property type="match status" value="1"/>
</dbReference>
<name>A0A841LHG5_9SPHN</name>
<dbReference type="AlphaFoldDB" id="A0A841LHG5"/>
<dbReference type="PROSITE" id="PS51898">
    <property type="entry name" value="TYR_RECOMBINASE"/>
    <property type="match status" value="1"/>
</dbReference>
<comment type="caution">
    <text evidence="4">The sequence shown here is derived from an EMBL/GenBank/DDBJ whole genome shotgun (WGS) entry which is preliminary data.</text>
</comment>
<evidence type="ECO:0000313" key="5">
    <source>
        <dbReference type="Proteomes" id="UP000538147"/>
    </source>
</evidence>
<evidence type="ECO:0000256" key="1">
    <source>
        <dbReference type="ARBA" id="ARBA00023125"/>
    </source>
</evidence>
<proteinExistence type="predicted"/>
<dbReference type="InterPro" id="IPR002104">
    <property type="entry name" value="Integrase_catalytic"/>
</dbReference>
<sequence>MTPLPRIEPPVSDRQTLIELLAGDGPAFSPTTYDRFEAWWYGAAANSRRAFAADMRAWGCFRRGRGQPMIPAGAIDVRDFARAQVHAGLKASSIARQLASIAILHDLAGLPSPTRDRVVSGEMKGIRREEGLDGRGRRRQALPLRLKGEVGDIVADKPLPLSVMALSTTLDTTTAAGARDAVLLLLGTDLGRRRSEYAAMNVGDVTAAGDGSGTMLIRRSKTDQSGEGRVKYLSPEAMVAIRTWLASRQGDEESPLPPDTPLLASVDRFGRVGGRLSDDGIRDVLLRIARRGLRRLQPELEDAAIENQVRGLSGHSLRVGFAQDLTAAGEGLAAICQAADWSSPTMPTRYAEALAARSGAVVSQVVV</sequence>
<dbReference type="EMBL" id="JACIIV010000021">
    <property type="protein sequence ID" value="MBB6228642.1"/>
    <property type="molecule type" value="Genomic_DNA"/>
</dbReference>
<dbReference type="InterPro" id="IPR010998">
    <property type="entry name" value="Integrase_recombinase_N"/>
</dbReference>
<gene>
    <name evidence="4" type="ORF">FHS79_002832</name>
</gene>
<organism evidence="4 5">
    <name type="scientific">Polymorphobacter multimanifer</name>
    <dbReference type="NCBI Taxonomy" id="1070431"/>
    <lineage>
        <taxon>Bacteria</taxon>
        <taxon>Pseudomonadati</taxon>
        <taxon>Pseudomonadota</taxon>
        <taxon>Alphaproteobacteria</taxon>
        <taxon>Sphingomonadales</taxon>
        <taxon>Sphingosinicellaceae</taxon>
        <taxon>Polymorphobacter</taxon>
    </lineage>
</organism>
<dbReference type="SUPFAM" id="SSF56349">
    <property type="entry name" value="DNA breaking-rejoining enzymes"/>
    <property type="match status" value="1"/>
</dbReference>
<feature type="domain" description="Tyr recombinase" evidence="3">
    <location>
        <begin position="156"/>
        <end position="363"/>
    </location>
</feature>
<keyword evidence="1" id="KW-0238">DNA-binding</keyword>
<dbReference type="SUPFAM" id="SSF47823">
    <property type="entry name" value="lambda integrase-like, N-terminal domain"/>
    <property type="match status" value="1"/>
</dbReference>
<dbReference type="InterPro" id="IPR011010">
    <property type="entry name" value="DNA_brk_join_enz"/>
</dbReference>
<dbReference type="Pfam" id="PF00589">
    <property type="entry name" value="Phage_integrase"/>
    <property type="match status" value="1"/>
</dbReference>
<dbReference type="RefSeq" id="WP_184201336.1">
    <property type="nucleotide sequence ID" value="NZ_BMOX01000004.1"/>
</dbReference>
<reference evidence="4 5" key="1">
    <citation type="submission" date="2020-08" db="EMBL/GenBank/DDBJ databases">
        <title>Genomic Encyclopedia of Type Strains, Phase IV (KMG-IV): sequencing the most valuable type-strain genomes for metagenomic binning, comparative biology and taxonomic classification.</title>
        <authorList>
            <person name="Goeker M."/>
        </authorList>
    </citation>
    <scope>NUCLEOTIDE SEQUENCE [LARGE SCALE GENOMIC DNA]</scope>
    <source>
        <strain evidence="4 5">DSM 102189</strain>
    </source>
</reference>